<comment type="subcellular location">
    <subcellularLocation>
        <location evidence="1">Cell membrane</location>
        <topology evidence="1">Multi-pass membrane protein</topology>
    </subcellularLocation>
</comment>
<keyword evidence="3" id="KW-0997">Cell inner membrane</keyword>
<organism evidence="10 11">
    <name type="scientific">Suilimivivens aceti</name>
    <dbReference type="NCBI Taxonomy" id="2981774"/>
    <lineage>
        <taxon>Bacteria</taxon>
        <taxon>Bacillati</taxon>
        <taxon>Bacillota</taxon>
        <taxon>Clostridia</taxon>
        <taxon>Lachnospirales</taxon>
        <taxon>Lachnospiraceae</taxon>
        <taxon>Suilimivivens</taxon>
    </lineage>
</organism>
<feature type="transmembrane region" description="Helical" evidence="8">
    <location>
        <begin position="116"/>
        <end position="135"/>
    </location>
</feature>
<keyword evidence="4 8" id="KW-0812">Transmembrane</keyword>
<keyword evidence="6 8" id="KW-0472">Membrane</keyword>
<evidence type="ECO:0000256" key="4">
    <source>
        <dbReference type="ARBA" id="ARBA00022692"/>
    </source>
</evidence>
<evidence type="ECO:0000313" key="10">
    <source>
        <dbReference type="EMBL" id="MCU6745678.1"/>
    </source>
</evidence>
<evidence type="ECO:0000256" key="7">
    <source>
        <dbReference type="ARBA" id="ARBA00034125"/>
    </source>
</evidence>
<feature type="transmembrane region" description="Helical" evidence="8">
    <location>
        <begin position="53"/>
        <end position="71"/>
    </location>
</feature>
<evidence type="ECO:0000256" key="2">
    <source>
        <dbReference type="ARBA" id="ARBA00022475"/>
    </source>
</evidence>
<keyword evidence="11" id="KW-1185">Reference proteome</keyword>
<evidence type="ECO:0000256" key="5">
    <source>
        <dbReference type="ARBA" id="ARBA00022989"/>
    </source>
</evidence>
<dbReference type="Proteomes" id="UP001652432">
    <property type="component" value="Unassembled WGS sequence"/>
</dbReference>
<evidence type="ECO:0000256" key="8">
    <source>
        <dbReference type="SAM" id="Phobius"/>
    </source>
</evidence>
<proteinExistence type="inferred from homology"/>
<evidence type="ECO:0000256" key="6">
    <source>
        <dbReference type="ARBA" id="ARBA00023136"/>
    </source>
</evidence>
<comment type="caution">
    <text evidence="10">The sequence shown here is derived from an EMBL/GenBank/DDBJ whole genome shotgun (WGS) entry which is preliminary data.</text>
</comment>
<gene>
    <name evidence="10" type="ORF">OCV77_14475</name>
</gene>
<keyword evidence="5 8" id="KW-1133">Transmembrane helix</keyword>
<dbReference type="PANTHER" id="PTHR34390:SF1">
    <property type="entry name" value="SUCCINATE TRANSPORTER SUBUNIT YJJB-RELATED"/>
    <property type="match status" value="1"/>
</dbReference>
<dbReference type="InterPro" id="IPR050539">
    <property type="entry name" value="ThrE_Dicarb/AminoAcid_Exp"/>
</dbReference>
<evidence type="ECO:0000256" key="3">
    <source>
        <dbReference type="ARBA" id="ARBA00022519"/>
    </source>
</evidence>
<dbReference type="RefSeq" id="WP_262575708.1">
    <property type="nucleotide sequence ID" value="NZ_JAOQKJ010000015.1"/>
</dbReference>
<dbReference type="Pfam" id="PF12821">
    <property type="entry name" value="ThrE_2"/>
    <property type="match status" value="1"/>
</dbReference>
<dbReference type="EMBL" id="JAOQKJ010000015">
    <property type="protein sequence ID" value="MCU6745678.1"/>
    <property type="molecule type" value="Genomic_DNA"/>
</dbReference>
<feature type="domain" description="Threonine/Serine exporter ThrE" evidence="9">
    <location>
        <begin position="7"/>
        <end position="133"/>
    </location>
</feature>
<protein>
    <submittedName>
        <fullName evidence="10">Threonine/serine exporter family protein</fullName>
    </submittedName>
</protein>
<name>A0ABT2T5Y6_9FIRM</name>
<comment type="similarity">
    <text evidence="7">Belongs to the ThrE exporter (TC 2.A.79) family.</text>
</comment>
<reference evidence="10 11" key="1">
    <citation type="journal article" date="2021" name="ISME Commun">
        <title>Automated analysis of genomic sequences facilitates high-throughput and comprehensive description of bacteria.</title>
        <authorList>
            <person name="Hitch T.C.A."/>
        </authorList>
    </citation>
    <scope>NUCLEOTIDE SEQUENCE [LARGE SCALE GENOMIC DNA]</scope>
    <source>
        <strain evidence="10 11">Sanger_18</strain>
    </source>
</reference>
<dbReference type="InterPro" id="IPR024528">
    <property type="entry name" value="ThrE_2"/>
</dbReference>
<sequence length="148" mass="16164">MKEIIQLLMAGAGSLGFAILYNIRGKKLWVIAAGGIAAWGVYLATQQLTGNDYASSFTACVVLTLYAEVMAIIFRTPVTVFLVSVAIPLIPGAPLYRAMNSLMHGSVEDFAREGIYAFLFAASMAAGITLTTLVFRTMRAKRYHRRHL</sequence>
<evidence type="ECO:0000259" key="9">
    <source>
        <dbReference type="Pfam" id="PF12821"/>
    </source>
</evidence>
<keyword evidence="2" id="KW-1003">Cell membrane</keyword>
<feature type="transmembrane region" description="Helical" evidence="8">
    <location>
        <begin position="78"/>
        <end position="96"/>
    </location>
</feature>
<feature type="transmembrane region" description="Helical" evidence="8">
    <location>
        <begin position="6"/>
        <end position="23"/>
    </location>
</feature>
<accession>A0ABT2T5Y6</accession>
<evidence type="ECO:0000256" key="1">
    <source>
        <dbReference type="ARBA" id="ARBA00004651"/>
    </source>
</evidence>
<dbReference type="PANTHER" id="PTHR34390">
    <property type="entry name" value="UPF0442 PROTEIN YJJB-RELATED"/>
    <property type="match status" value="1"/>
</dbReference>
<feature type="transmembrane region" description="Helical" evidence="8">
    <location>
        <begin position="28"/>
        <end position="47"/>
    </location>
</feature>
<evidence type="ECO:0000313" key="11">
    <source>
        <dbReference type="Proteomes" id="UP001652432"/>
    </source>
</evidence>